<keyword evidence="3" id="KW-1185">Reference proteome</keyword>
<sequence length="361" mass="40197">MTDAVGVGTVKCLVWDLDNTLWQGTLLEDGEVLLPRRIRDTIVALDERGILQSVASKNDPEHAWSRLVALGVAEYFVLPRIGWQPKSASVREIADELGFAHHTIAFVDDQPAERAEVAYHLPDVRCYPAEMLPDLLTLPEFTPDTVTEDSRQRRRMYQAGVRRVAARDEFAGPDEDFLRSLRMRMEIRVASEADLARVAELTQRTSQMNATGVHYSGADLRERLADPDQEVLVTTMADRFGPHGAVGVVLLGRHPGLWHLRLLATSCRVTSFGAGSVILGWLIDQAARAGTHLVADFRRTDRNRVMEIAYRFSGFAEDVCPCETALADAPDVERLHLVPDRRPEPSTMLLSAPELCVHDSA</sequence>
<feature type="domain" description="N-acetyltransferase" evidence="1">
    <location>
        <begin position="185"/>
        <end position="333"/>
    </location>
</feature>
<dbReference type="Gene3D" id="3.40.630.30">
    <property type="match status" value="1"/>
</dbReference>
<dbReference type="OrthoDB" id="323926at2"/>
<evidence type="ECO:0000313" key="2">
    <source>
        <dbReference type="EMBL" id="TDV47969.1"/>
    </source>
</evidence>
<dbReference type="SUPFAM" id="SSF56784">
    <property type="entry name" value="HAD-like"/>
    <property type="match status" value="1"/>
</dbReference>
<dbReference type="InterPro" id="IPR000182">
    <property type="entry name" value="GNAT_dom"/>
</dbReference>
<dbReference type="InterPro" id="IPR010033">
    <property type="entry name" value="HAD_SF_ppase_IIIC"/>
</dbReference>
<evidence type="ECO:0000259" key="1">
    <source>
        <dbReference type="PROSITE" id="PS51186"/>
    </source>
</evidence>
<evidence type="ECO:0000313" key="3">
    <source>
        <dbReference type="Proteomes" id="UP000294927"/>
    </source>
</evidence>
<dbReference type="GO" id="GO:0016747">
    <property type="term" value="F:acyltransferase activity, transferring groups other than amino-acyl groups"/>
    <property type="evidence" value="ECO:0007669"/>
    <property type="project" value="InterPro"/>
</dbReference>
<organism evidence="2 3">
    <name type="scientific">Actinophytocola oryzae</name>
    <dbReference type="NCBI Taxonomy" id="502181"/>
    <lineage>
        <taxon>Bacteria</taxon>
        <taxon>Bacillati</taxon>
        <taxon>Actinomycetota</taxon>
        <taxon>Actinomycetes</taxon>
        <taxon>Pseudonocardiales</taxon>
        <taxon>Pseudonocardiaceae</taxon>
    </lineage>
</organism>
<comment type="caution">
    <text evidence="2">The sequence shown here is derived from an EMBL/GenBank/DDBJ whole genome shotgun (WGS) entry which is preliminary data.</text>
</comment>
<dbReference type="InterPro" id="IPR016181">
    <property type="entry name" value="Acyl_CoA_acyltransferase"/>
</dbReference>
<dbReference type="NCBIfam" id="TIGR01686">
    <property type="entry name" value="FkbH"/>
    <property type="match status" value="1"/>
</dbReference>
<gene>
    <name evidence="2" type="ORF">CLV71_109204</name>
</gene>
<dbReference type="AlphaFoldDB" id="A0A4R7VFY6"/>
<dbReference type="InterPro" id="IPR023214">
    <property type="entry name" value="HAD_sf"/>
</dbReference>
<dbReference type="InterPro" id="IPR036412">
    <property type="entry name" value="HAD-like_sf"/>
</dbReference>
<dbReference type="Gene3D" id="3.40.50.1000">
    <property type="entry name" value="HAD superfamily/HAD-like"/>
    <property type="match status" value="1"/>
</dbReference>
<protein>
    <submittedName>
        <fullName evidence="2">Methoxymalonate biosynthesis protein</fullName>
    </submittedName>
</protein>
<reference evidence="2 3" key="1">
    <citation type="submission" date="2019-03" db="EMBL/GenBank/DDBJ databases">
        <title>Genomic Encyclopedia of Archaeal and Bacterial Type Strains, Phase II (KMG-II): from individual species to whole genera.</title>
        <authorList>
            <person name="Goeker M."/>
        </authorList>
    </citation>
    <scope>NUCLEOTIDE SEQUENCE [LARGE SCALE GENOMIC DNA]</scope>
    <source>
        <strain evidence="2 3">DSM 45499</strain>
    </source>
</reference>
<name>A0A4R7VFY6_9PSEU</name>
<dbReference type="PROSITE" id="PS51186">
    <property type="entry name" value="GNAT"/>
    <property type="match status" value="1"/>
</dbReference>
<dbReference type="Proteomes" id="UP000294927">
    <property type="component" value="Unassembled WGS sequence"/>
</dbReference>
<dbReference type="EMBL" id="SOCP01000009">
    <property type="protein sequence ID" value="TDV47969.1"/>
    <property type="molecule type" value="Genomic_DNA"/>
</dbReference>
<dbReference type="NCBIfam" id="TIGR01681">
    <property type="entry name" value="HAD-SF-IIIC"/>
    <property type="match status" value="1"/>
</dbReference>
<accession>A0A4R7VFY6</accession>
<dbReference type="SUPFAM" id="SSF55729">
    <property type="entry name" value="Acyl-CoA N-acyltransferases (Nat)"/>
    <property type="match status" value="1"/>
</dbReference>
<proteinExistence type="predicted"/>
<dbReference type="RefSeq" id="WP_133905250.1">
    <property type="nucleotide sequence ID" value="NZ_SOCP01000009.1"/>
</dbReference>
<dbReference type="InterPro" id="IPR010037">
    <property type="entry name" value="FkbH_domain"/>
</dbReference>